<organism evidence="2 3">
    <name type="scientific">Candidatus Buchananbacteria bacterium RBG_13_39_9</name>
    <dbReference type="NCBI Taxonomy" id="1797531"/>
    <lineage>
        <taxon>Bacteria</taxon>
        <taxon>Candidatus Buchananiibacteriota</taxon>
    </lineage>
</organism>
<feature type="compositionally biased region" description="Basic and acidic residues" evidence="1">
    <location>
        <begin position="18"/>
        <end position="27"/>
    </location>
</feature>
<proteinExistence type="predicted"/>
<comment type="caution">
    <text evidence="2">The sequence shown here is derived from an EMBL/GenBank/DDBJ whole genome shotgun (WGS) entry which is preliminary data.</text>
</comment>
<feature type="region of interest" description="Disordered" evidence="1">
    <location>
        <begin position="1"/>
        <end position="50"/>
    </location>
</feature>
<evidence type="ECO:0000313" key="3">
    <source>
        <dbReference type="Proteomes" id="UP000176260"/>
    </source>
</evidence>
<protein>
    <submittedName>
        <fullName evidence="2">Uncharacterized protein</fullName>
    </submittedName>
</protein>
<evidence type="ECO:0000313" key="2">
    <source>
        <dbReference type="EMBL" id="OGY42231.1"/>
    </source>
</evidence>
<evidence type="ECO:0000256" key="1">
    <source>
        <dbReference type="SAM" id="MobiDB-lite"/>
    </source>
</evidence>
<reference evidence="2 3" key="1">
    <citation type="journal article" date="2016" name="Nat. Commun.">
        <title>Thousands of microbial genomes shed light on interconnected biogeochemical processes in an aquifer system.</title>
        <authorList>
            <person name="Anantharaman K."/>
            <person name="Brown C.T."/>
            <person name="Hug L.A."/>
            <person name="Sharon I."/>
            <person name="Castelle C.J."/>
            <person name="Probst A.J."/>
            <person name="Thomas B.C."/>
            <person name="Singh A."/>
            <person name="Wilkins M.J."/>
            <person name="Karaoz U."/>
            <person name="Brodie E.L."/>
            <person name="Williams K.H."/>
            <person name="Hubbard S.S."/>
            <person name="Banfield J.F."/>
        </authorList>
    </citation>
    <scope>NUCLEOTIDE SEQUENCE [LARGE SCALE GENOMIC DNA]</scope>
</reference>
<dbReference type="EMBL" id="MHIA01000016">
    <property type="protein sequence ID" value="OGY42231.1"/>
    <property type="molecule type" value="Genomic_DNA"/>
</dbReference>
<name>A0A1G1XQI5_9BACT</name>
<accession>A0A1G1XQI5</accession>
<sequence length="104" mass="11650">MPKNPNAKGAARKKRAEKIKEQTEKKYAARGSSSNGSSKPCHHGGLAVPAKKMEQMSNQVLETIFLNQEPGWQLAERILEKRYKQADKSLSRMRAQQFQQPAAA</sequence>
<dbReference type="AlphaFoldDB" id="A0A1G1XQI5"/>
<dbReference type="Proteomes" id="UP000176260">
    <property type="component" value="Unassembled WGS sequence"/>
</dbReference>
<gene>
    <name evidence="2" type="ORF">A2Y67_01825</name>
</gene>